<keyword evidence="3" id="KW-1185">Reference proteome</keyword>
<dbReference type="InterPro" id="IPR025359">
    <property type="entry name" value="SduA_C"/>
</dbReference>
<evidence type="ECO:0000313" key="2">
    <source>
        <dbReference type="EMBL" id="MEA5141600.1"/>
    </source>
</evidence>
<feature type="domain" description="Shedu protein SduA C-terminal" evidence="1">
    <location>
        <begin position="32"/>
        <end position="195"/>
    </location>
</feature>
<dbReference type="Pfam" id="PF14082">
    <property type="entry name" value="SduA_C"/>
    <property type="match status" value="1"/>
</dbReference>
<evidence type="ECO:0000313" key="3">
    <source>
        <dbReference type="Proteomes" id="UP001302949"/>
    </source>
</evidence>
<organism evidence="2 3">
    <name type="scientific">Arcicella rigui</name>
    <dbReference type="NCBI Taxonomy" id="797020"/>
    <lineage>
        <taxon>Bacteria</taxon>
        <taxon>Pseudomonadati</taxon>
        <taxon>Bacteroidota</taxon>
        <taxon>Cytophagia</taxon>
        <taxon>Cytophagales</taxon>
        <taxon>Flectobacillaceae</taxon>
        <taxon>Arcicella</taxon>
    </lineage>
</organism>
<dbReference type="RefSeq" id="WP_323298756.1">
    <property type="nucleotide sequence ID" value="NZ_JAYFUM010000029.1"/>
</dbReference>
<evidence type="ECO:0000259" key="1">
    <source>
        <dbReference type="Pfam" id="PF14082"/>
    </source>
</evidence>
<name>A0ABU5QFG3_9BACT</name>
<comment type="caution">
    <text evidence="2">The sequence shown here is derived from an EMBL/GenBank/DDBJ whole genome shotgun (WGS) entry which is preliminary data.</text>
</comment>
<sequence>MKDFKEISIHWESVEEELSAFEKLLSEYQDLSESSDILPFFRKSPNLSAFIGKIYFPTLSNINRISYEFDFFGDFKADLAIGDSMKESYAFIEFEDGKHNSIFKTSKAKYQKDWSNRFEHGYSQIIDWFWKLDDLKQTTSFKEKFNSNDIDFRGILIIGRDSYLSDYDFKRFKWRSKHTIIQSKSIHCITYDELLEDLKQQIKFLQFIK</sequence>
<gene>
    <name evidence="2" type="ORF">VB248_20770</name>
</gene>
<reference evidence="2 3" key="1">
    <citation type="submission" date="2023-12" db="EMBL/GenBank/DDBJ databases">
        <title>Novel species of the genus Arcicella isolated from rivers.</title>
        <authorList>
            <person name="Lu H."/>
        </authorList>
    </citation>
    <scope>NUCLEOTIDE SEQUENCE [LARGE SCALE GENOMIC DNA]</scope>
    <source>
        <strain evidence="2 3">KCTC 23307</strain>
    </source>
</reference>
<proteinExistence type="predicted"/>
<accession>A0ABU5QFG3</accession>
<dbReference type="Proteomes" id="UP001302949">
    <property type="component" value="Unassembled WGS sequence"/>
</dbReference>
<dbReference type="EMBL" id="JAYFUM010000029">
    <property type="protein sequence ID" value="MEA5141600.1"/>
    <property type="molecule type" value="Genomic_DNA"/>
</dbReference>
<protein>
    <submittedName>
        <fullName evidence="2">Shedu immune nuclease family protein</fullName>
    </submittedName>
</protein>